<gene>
    <name evidence="1" type="ORF">S03H2_23497</name>
</gene>
<comment type="caution">
    <text evidence="1">The sequence shown here is derived from an EMBL/GenBank/DDBJ whole genome shotgun (WGS) entry which is preliminary data.</text>
</comment>
<proteinExistence type="predicted"/>
<name>X1EE57_9ZZZZ</name>
<feature type="non-terminal residue" evidence="1">
    <location>
        <position position="43"/>
    </location>
</feature>
<dbReference type="AlphaFoldDB" id="X1EE57"/>
<protein>
    <submittedName>
        <fullName evidence="1">Uncharacterized protein</fullName>
    </submittedName>
</protein>
<dbReference type="EMBL" id="BARU01012847">
    <property type="protein sequence ID" value="GAH31566.1"/>
    <property type="molecule type" value="Genomic_DNA"/>
</dbReference>
<accession>X1EE57</accession>
<reference evidence="1" key="1">
    <citation type="journal article" date="2014" name="Front. Microbiol.">
        <title>High frequency of phylogenetically diverse reductive dehalogenase-homologous genes in deep subseafloor sedimentary metagenomes.</title>
        <authorList>
            <person name="Kawai M."/>
            <person name="Futagami T."/>
            <person name="Toyoda A."/>
            <person name="Takaki Y."/>
            <person name="Nishi S."/>
            <person name="Hori S."/>
            <person name="Arai W."/>
            <person name="Tsubouchi T."/>
            <person name="Morono Y."/>
            <person name="Uchiyama I."/>
            <person name="Ito T."/>
            <person name="Fujiyama A."/>
            <person name="Inagaki F."/>
            <person name="Takami H."/>
        </authorList>
    </citation>
    <scope>NUCLEOTIDE SEQUENCE</scope>
    <source>
        <strain evidence="1">Expedition CK06-06</strain>
    </source>
</reference>
<sequence>MNSSDEVSLEERNKAEIHRWYDEMYATRNFELMPELAGPLYIR</sequence>
<evidence type="ECO:0000313" key="1">
    <source>
        <dbReference type="EMBL" id="GAH31566.1"/>
    </source>
</evidence>
<organism evidence="1">
    <name type="scientific">marine sediment metagenome</name>
    <dbReference type="NCBI Taxonomy" id="412755"/>
    <lineage>
        <taxon>unclassified sequences</taxon>
        <taxon>metagenomes</taxon>
        <taxon>ecological metagenomes</taxon>
    </lineage>
</organism>